<evidence type="ECO:0000259" key="10">
    <source>
        <dbReference type="PROSITE" id="PS51471"/>
    </source>
</evidence>
<keyword evidence="3" id="KW-0479">Metal-binding</keyword>
<dbReference type="OrthoDB" id="430522at2759"/>
<evidence type="ECO:0000313" key="12">
    <source>
        <dbReference type="Proteomes" id="UP001151516"/>
    </source>
</evidence>
<dbReference type="EMBL" id="JANBTX010000007">
    <property type="protein sequence ID" value="KAJ2690816.1"/>
    <property type="molecule type" value="Genomic_DNA"/>
</dbReference>
<evidence type="ECO:0000256" key="7">
    <source>
        <dbReference type="ARBA" id="ARBA00023004"/>
    </source>
</evidence>
<dbReference type="GO" id="GO:0031418">
    <property type="term" value="F:L-ascorbic acid binding"/>
    <property type="evidence" value="ECO:0007669"/>
    <property type="project" value="UniProtKB-KW"/>
</dbReference>
<feature type="compositionally biased region" description="Basic and acidic residues" evidence="9">
    <location>
        <begin position="9"/>
        <end position="18"/>
    </location>
</feature>
<feature type="domain" description="Fe2OG dioxygenase" evidence="10">
    <location>
        <begin position="149"/>
        <end position="258"/>
    </location>
</feature>
<keyword evidence="6" id="KW-0560">Oxidoreductase</keyword>
<sequence length="498" mass="55920">MPATEMDQPAEKRQRSDKPATPPAPLVSINPWYLTPDFTVPFREAFTSSLSSTYTRTSPSSDASGTIVAHPFHTAKLQNILPPAFLHALKQELTSLTWHERSNDLYTFHQTDDLALNPLTHIKALRDYLASDQFVTLMETLTGTQLARGHLDMAAQRYKKGNHLLCHDDDVHRGQMARRIAYIIYLVDEQWSEEDGGALGLYSNDSEGQPGEVVARLLPEFNSMGFFLTGLVSFHTVEEITVRDANRERWSVTGWFYGPTESLVAQEHPPLSPSLLPALLPFGEDSADWAQWVNPEYLSEKSQDRIQDMFLDQSSVQLQQFIAPDVYAQILAESDPWSTATLLGPPHLRRYLEATPAPASKLSALLAFLRSSSFARLLAKLTSIDTVAAAQQLRRFEHGHYTLIHDEVQEPFGLDVTLSLQPTKTEWEDSWGGATHYIADKDELLRITPEANSLSLVLRDEGTLRFVKFLNHMAPVSRQEVAMVFDIAPSDSDSDDEE</sequence>
<accession>A0A9W8GK04</accession>
<dbReference type="AlphaFoldDB" id="A0A9W8GK04"/>
<evidence type="ECO:0000256" key="6">
    <source>
        <dbReference type="ARBA" id="ARBA00023002"/>
    </source>
</evidence>
<dbReference type="GO" id="GO:0031543">
    <property type="term" value="F:peptidyl-proline dioxygenase activity"/>
    <property type="evidence" value="ECO:0007669"/>
    <property type="project" value="UniProtKB-ARBA"/>
</dbReference>
<proteinExistence type="inferred from homology"/>
<dbReference type="Pfam" id="PF10637">
    <property type="entry name" value="Ofd1_CTDD"/>
    <property type="match status" value="1"/>
</dbReference>
<dbReference type="Proteomes" id="UP001151516">
    <property type="component" value="Unassembled WGS sequence"/>
</dbReference>
<dbReference type="GO" id="GO:0006449">
    <property type="term" value="P:regulation of translational termination"/>
    <property type="evidence" value="ECO:0007669"/>
    <property type="project" value="TreeGrafter"/>
</dbReference>
<evidence type="ECO:0000256" key="8">
    <source>
        <dbReference type="ARBA" id="ARBA00047444"/>
    </source>
</evidence>
<protein>
    <submittedName>
        <fullName evidence="11">Component of NuA3 histone acetyltransferase complex</fullName>
    </submittedName>
</protein>
<dbReference type="InterPro" id="IPR019601">
    <property type="entry name" value="Oxoglutarate/Fe-dep_Oase_C"/>
</dbReference>
<evidence type="ECO:0000256" key="4">
    <source>
        <dbReference type="ARBA" id="ARBA00022896"/>
    </source>
</evidence>
<dbReference type="InterPro" id="IPR039558">
    <property type="entry name" value="TPA1/OFD1_N"/>
</dbReference>
<dbReference type="PROSITE" id="PS51471">
    <property type="entry name" value="FE2OG_OXY"/>
    <property type="match status" value="1"/>
</dbReference>
<evidence type="ECO:0000313" key="11">
    <source>
        <dbReference type="EMBL" id="KAJ2690816.1"/>
    </source>
</evidence>
<dbReference type="InterPro" id="IPR006620">
    <property type="entry name" value="Pro_4_hyd_alph"/>
</dbReference>
<dbReference type="Gene3D" id="2.60.120.620">
    <property type="entry name" value="q2cbj1_9rhob like domain"/>
    <property type="match status" value="2"/>
</dbReference>
<dbReference type="GO" id="GO:0005737">
    <property type="term" value="C:cytoplasm"/>
    <property type="evidence" value="ECO:0007669"/>
    <property type="project" value="TreeGrafter"/>
</dbReference>
<organism evidence="11 12">
    <name type="scientific">Coemansia spiralis</name>
    <dbReference type="NCBI Taxonomy" id="417178"/>
    <lineage>
        <taxon>Eukaryota</taxon>
        <taxon>Fungi</taxon>
        <taxon>Fungi incertae sedis</taxon>
        <taxon>Zoopagomycota</taxon>
        <taxon>Kickxellomycotina</taxon>
        <taxon>Kickxellomycetes</taxon>
        <taxon>Kickxellales</taxon>
        <taxon>Kickxellaceae</taxon>
        <taxon>Coemansia</taxon>
    </lineage>
</organism>
<keyword evidence="4" id="KW-0847">Vitamin C</keyword>
<evidence type="ECO:0000256" key="5">
    <source>
        <dbReference type="ARBA" id="ARBA00022964"/>
    </source>
</evidence>
<evidence type="ECO:0000256" key="9">
    <source>
        <dbReference type="SAM" id="MobiDB-lite"/>
    </source>
</evidence>
<comment type="cofactor">
    <cofactor evidence="1">
        <name>L-ascorbate</name>
        <dbReference type="ChEBI" id="CHEBI:38290"/>
    </cofactor>
</comment>
<dbReference type="GO" id="GO:0005506">
    <property type="term" value="F:iron ion binding"/>
    <property type="evidence" value="ECO:0007669"/>
    <property type="project" value="InterPro"/>
</dbReference>
<evidence type="ECO:0000256" key="3">
    <source>
        <dbReference type="ARBA" id="ARBA00022723"/>
    </source>
</evidence>
<dbReference type="PANTHER" id="PTHR12117">
    <property type="entry name" value="HISTONE ACETYLTRANSFERASE COMPLEX"/>
    <property type="match status" value="1"/>
</dbReference>
<dbReference type="Pfam" id="PF13661">
    <property type="entry name" value="2OG-FeII_Oxy_4"/>
    <property type="match status" value="1"/>
</dbReference>
<evidence type="ECO:0000256" key="1">
    <source>
        <dbReference type="ARBA" id="ARBA00001961"/>
    </source>
</evidence>
<dbReference type="SMART" id="SM00702">
    <property type="entry name" value="P4Hc"/>
    <property type="match status" value="1"/>
</dbReference>
<dbReference type="InterPro" id="IPR051842">
    <property type="entry name" value="uS12_prolyl_hydroxylase"/>
</dbReference>
<comment type="caution">
    <text evidence="11">The sequence shown here is derived from an EMBL/GenBank/DDBJ whole genome shotgun (WGS) entry which is preliminary data.</text>
</comment>
<comment type="catalytic activity">
    <reaction evidence="8">
        <text>[ribosomal protein uS12]-L-proline + 2-oxoglutarate + O2 = [ribosomal protein uS12]-(3S)-3-hydroxy-L-proline + succinate + CO2</text>
        <dbReference type="Rhea" id="RHEA:54156"/>
        <dbReference type="Rhea" id="RHEA-COMP:13816"/>
        <dbReference type="Rhea" id="RHEA-COMP:13818"/>
        <dbReference type="ChEBI" id="CHEBI:15379"/>
        <dbReference type="ChEBI" id="CHEBI:16526"/>
        <dbReference type="ChEBI" id="CHEBI:16810"/>
        <dbReference type="ChEBI" id="CHEBI:30031"/>
        <dbReference type="ChEBI" id="CHEBI:50342"/>
        <dbReference type="ChEBI" id="CHEBI:85428"/>
    </reaction>
</comment>
<dbReference type="InterPro" id="IPR005123">
    <property type="entry name" value="Oxoglu/Fe-dep_dioxygenase_dom"/>
</dbReference>
<keyword evidence="5" id="KW-0223">Dioxygenase</keyword>
<reference evidence="11" key="1">
    <citation type="submission" date="2022-07" db="EMBL/GenBank/DDBJ databases">
        <title>Phylogenomic reconstructions and comparative analyses of Kickxellomycotina fungi.</title>
        <authorList>
            <person name="Reynolds N.K."/>
            <person name="Stajich J.E."/>
            <person name="Barry K."/>
            <person name="Grigoriev I.V."/>
            <person name="Crous P."/>
            <person name="Smith M.E."/>
        </authorList>
    </citation>
    <scope>NUCLEOTIDE SEQUENCE</scope>
    <source>
        <strain evidence="11">CBS 109367</strain>
    </source>
</reference>
<evidence type="ECO:0000256" key="2">
    <source>
        <dbReference type="ARBA" id="ARBA00007443"/>
    </source>
</evidence>
<gene>
    <name evidence="11" type="primary">NUA3_1</name>
    <name evidence="11" type="ORF">IWW39_000476</name>
</gene>
<dbReference type="PANTHER" id="PTHR12117:SF0">
    <property type="entry name" value="PROLYL 3-HYDROXYLASE OGFOD1"/>
    <property type="match status" value="1"/>
</dbReference>
<keyword evidence="12" id="KW-1185">Reference proteome</keyword>
<comment type="similarity">
    <text evidence="2">Belongs to the TPA1 family.</text>
</comment>
<name>A0A9W8GK04_9FUNG</name>
<feature type="region of interest" description="Disordered" evidence="9">
    <location>
        <begin position="1"/>
        <end position="26"/>
    </location>
</feature>
<keyword evidence="7" id="KW-0408">Iron</keyword>